<dbReference type="PANTHER" id="PTHR30038:SF8">
    <property type="entry name" value="ALDEHYDE FERREDOXIN OXIDOREDUCTASE"/>
    <property type="match status" value="1"/>
</dbReference>
<evidence type="ECO:0000313" key="11">
    <source>
        <dbReference type="Proteomes" id="UP000178735"/>
    </source>
</evidence>
<dbReference type="Proteomes" id="UP000178735">
    <property type="component" value="Unassembled WGS sequence"/>
</dbReference>
<evidence type="ECO:0000313" key="10">
    <source>
        <dbReference type="EMBL" id="OGM03489.1"/>
    </source>
</evidence>
<dbReference type="Gene3D" id="3.60.9.10">
    <property type="entry name" value="Aldehyde ferredoxin oxidoreductase, N-terminal domain"/>
    <property type="match status" value="1"/>
</dbReference>
<name>A0A1F7WM72_9BACT</name>
<dbReference type="STRING" id="1817813.A2008_04365"/>
<keyword evidence="5" id="KW-0560">Oxidoreductase</keyword>
<accession>A0A1F7WM72</accession>
<evidence type="ECO:0000256" key="3">
    <source>
        <dbReference type="ARBA" id="ARBA00022485"/>
    </source>
</evidence>
<comment type="caution">
    <text evidence="10">The sequence shown here is derived from an EMBL/GenBank/DDBJ whole genome shotgun (WGS) entry which is preliminary data.</text>
</comment>
<dbReference type="Gene3D" id="1.10.599.10">
    <property type="entry name" value="Aldehyde Ferredoxin Oxidoreductase Protein, subunit A, domain 3"/>
    <property type="match status" value="1"/>
</dbReference>
<gene>
    <name evidence="10" type="ORF">A2008_04365</name>
</gene>
<dbReference type="InterPro" id="IPR036021">
    <property type="entry name" value="Tungsten_al_ferr_oxy-like_C"/>
</dbReference>
<evidence type="ECO:0000256" key="5">
    <source>
        <dbReference type="ARBA" id="ARBA00023002"/>
    </source>
</evidence>
<dbReference type="InterPro" id="IPR013985">
    <property type="entry name" value="Ald_Fedxn_OxRdtase_dom3"/>
</dbReference>
<reference evidence="10 11" key="1">
    <citation type="journal article" date="2016" name="Nat. Commun.">
        <title>Thousands of microbial genomes shed light on interconnected biogeochemical processes in an aquifer system.</title>
        <authorList>
            <person name="Anantharaman K."/>
            <person name="Brown C.T."/>
            <person name="Hug L.A."/>
            <person name="Sharon I."/>
            <person name="Castelle C.J."/>
            <person name="Probst A.J."/>
            <person name="Thomas B.C."/>
            <person name="Singh A."/>
            <person name="Wilkins M.J."/>
            <person name="Karaoz U."/>
            <person name="Brodie E.L."/>
            <person name="Williams K.H."/>
            <person name="Hubbard S.S."/>
            <person name="Banfield J.F."/>
        </authorList>
    </citation>
    <scope>NUCLEOTIDE SEQUENCE [LARGE SCALE GENOMIC DNA]</scope>
</reference>
<comment type="similarity">
    <text evidence="2">Belongs to the AOR/FOR family.</text>
</comment>
<protein>
    <submittedName>
        <fullName evidence="10">Aldehyde:ferredoxin oxidoreductase</fullName>
    </submittedName>
</protein>
<evidence type="ECO:0000256" key="4">
    <source>
        <dbReference type="ARBA" id="ARBA00022723"/>
    </source>
</evidence>
<evidence type="ECO:0000256" key="1">
    <source>
        <dbReference type="ARBA" id="ARBA00001966"/>
    </source>
</evidence>
<dbReference type="GO" id="GO:0051539">
    <property type="term" value="F:4 iron, 4 sulfur cluster binding"/>
    <property type="evidence" value="ECO:0007669"/>
    <property type="project" value="UniProtKB-KW"/>
</dbReference>
<feature type="domain" description="Aldehyde ferredoxin oxidoreductase N-terminal" evidence="9">
    <location>
        <begin position="6"/>
        <end position="206"/>
    </location>
</feature>
<dbReference type="GO" id="GO:0009055">
    <property type="term" value="F:electron transfer activity"/>
    <property type="evidence" value="ECO:0007669"/>
    <property type="project" value="InterPro"/>
</dbReference>
<dbReference type="AlphaFoldDB" id="A0A1F7WM72"/>
<dbReference type="PANTHER" id="PTHR30038">
    <property type="entry name" value="ALDEHYDE FERREDOXIN OXIDOREDUCTASE"/>
    <property type="match status" value="1"/>
</dbReference>
<proteinExistence type="inferred from homology"/>
<dbReference type="GO" id="GO:0046872">
    <property type="term" value="F:metal ion binding"/>
    <property type="evidence" value="ECO:0007669"/>
    <property type="project" value="UniProtKB-KW"/>
</dbReference>
<keyword evidence="4" id="KW-0479">Metal-binding</keyword>
<keyword evidence="7" id="KW-0411">Iron-sulfur</keyword>
<evidence type="ECO:0000256" key="7">
    <source>
        <dbReference type="ARBA" id="ARBA00023014"/>
    </source>
</evidence>
<keyword evidence="3" id="KW-0004">4Fe-4S</keyword>
<dbReference type="InterPro" id="IPR036503">
    <property type="entry name" value="Ald_Fedxn_OxRdtase_N_sf"/>
</dbReference>
<evidence type="ECO:0000256" key="2">
    <source>
        <dbReference type="ARBA" id="ARBA00011032"/>
    </source>
</evidence>
<dbReference type="Pfam" id="PF01314">
    <property type="entry name" value="AFOR_C"/>
    <property type="match status" value="1"/>
</dbReference>
<evidence type="ECO:0000256" key="8">
    <source>
        <dbReference type="ARBA" id="ARBA00049934"/>
    </source>
</evidence>
<evidence type="ECO:0000259" key="9">
    <source>
        <dbReference type="SMART" id="SM00790"/>
    </source>
</evidence>
<dbReference type="SMART" id="SM00790">
    <property type="entry name" value="AFOR_N"/>
    <property type="match status" value="1"/>
</dbReference>
<organism evidence="10 11">
    <name type="scientific">Candidatus Wallbacteria bacterium GWC2_49_35</name>
    <dbReference type="NCBI Taxonomy" id="1817813"/>
    <lineage>
        <taxon>Bacteria</taxon>
        <taxon>Candidatus Walliibacteriota</taxon>
    </lineage>
</organism>
<dbReference type="InterPro" id="IPR001203">
    <property type="entry name" value="OxRdtase_Ald_Fedxn_C"/>
</dbReference>
<evidence type="ECO:0000256" key="6">
    <source>
        <dbReference type="ARBA" id="ARBA00023004"/>
    </source>
</evidence>
<dbReference type="Gene3D" id="1.10.569.10">
    <property type="entry name" value="Aldehyde Ferredoxin Oxidoreductase Protein, subunit A, domain 2"/>
    <property type="match status" value="1"/>
</dbReference>
<keyword evidence="6" id="KW-0408">Iron</keyword>
<dbReference type="Pfam" id="PF02730">
    <property type="entry name" value="AFOR_N"/>
    <property type="match status" value="1"/>
</dbReference>
<dbReference type="InterPro" id="IPR051919">
    <property type="entry name" value="W-dependent_AOR"/>
</dbReference>
<dbReference type="EMBL" id="MGFH01000164">
    <property type="protein sequence ID" value="OGM03489.1"/>
    <property type="molecule type" value="Genomic_DNA"/>
</dbReference>
<dbReference type="SUPFAM" id="SSF48310">
    <property type="entry name" value="Aldehyde ferredoxin oxidoreductase, C-terminal domains"/>
    <property type="match status" value="1"/>
</dbReference>
<dbReference type="InterPro" id="IPR013983">
    <property type="entry name" value="Ald_Fedxn_OxRdtase_N"/>
</dbReference>
<dbReference type="SUPFAM" id="SSF56228">
    <property type="entry name" value="Aldehyde ferredoxin oxidoreductase, N-terminal domain"/>
    <property type="match status" value="1"/>
</dbReference>
<comment type="cofactor">
    <cofactor evidence="1">
        <name>[4Fe-4S] cluster</name>
        <dbReference type="ChEBI" id="CHEBI:49883"/>
    </cofactor>
</comment>
<comment type="cofactor">
    <cofactor evidence="8">
        <name>tungstopterin</name>
        <dbReference type="ChEBI" id="CHEBI:30402"/>
    </cofactor>
</comment>
<sequence>MLYQNYIRVLYIDLNSKKIRFEHREDLCEYIGGSGVSSKLFSELVKYGADPLAPEQPVVFAIGPMSTIFPVCTKAVCSFFSPQTGEYGESHAGGRLAMAIRLANTDAIVITGRAESPVYITIKPDDIIFHDAEALWDLKVSESGQYMRAMAGAPGNRSIIRIGPAGANLVPTACINVDTYRHFGRLGAGAVFGSKNLKGLVICGEKDFTIKNPAEYNKIYSEIYDKATKTTLMAKYHELGTPKNVLPLNKINALPAYNLKKSNYEFAEKISGEAFAEEVLQRKVSCSGCPIGCVHVGGLRKLFDAGYEYESNGVSYDHELVFSLGSQLGIKNTTGVLNLINETEEVGLDAISCGVILGFMTEALERGDISVSETLVDLKFGDIDRYLEAIRHIAVPPNGFYRDIGRGLFNFTAKKGGGAYQYALQLGGLEISGYFTGPAHLIGGMTGIRHSHLDNAGYSIDQKLLKDAANLSAKTIAEKIVAEEVVRSVYTSLVICLFAREVYDLETVCRALSTIDIKKTPEELNAVSSKILRNKLDIRAKMGFDLKNYPLASRYFETPSPYGLIKKEFTDEIIGHYKELIGRI</sequence>
<dbReference type="InterPro" id="IPR013984">
    <property type="entry name" value="Ald_Fedxn_OxRdtase_dom2"/>
</dbReference>
<dbReference type="GO" id="GO:0016625">
    <property type="term" value="F:oxidoreductase activity, acting on the aldehyde or oxo group of donors, iron-sulfur protein as acceptor"/>
    <property type="evidence" value="ECO:0007669"/>
    <property type="project" value="InterPro"/>
</dbReference>